<evidence type="ECO:0000313" key="2">
    <source>
        <dbReference type="Ensembl" id="ENSCINP00000032990.1"/>
    </source>
</evidence>
<dbReference type="Ensembl" id="ENSCINT00000031181.1">
    <property type="protein sequence ID" value="ENSCINP00000032990.1"/>
    <property type="gene ID" value="ENSCING00000022823.1"/>
</dbReference>
<feature type="compositionally biased region" description="Polar residues" evidence="1">
    <location>
        <begin position="77"/>
        <end position="93"/>
    </location>
</feature>
<reference evidence="2" key="2">
    <citation type="submission" date="2025-08" db="UniProtKB">
        <authorList>
            <consortium name="Ensembl"/>
        </authorList>
    </citation>
    <scope>IDENTIFICATION</scope>
</reference>
<feature type="region of interest" description="Disordered" evidence="1">
    <location>
        <begin position="1"/>
        <end position="33"/>
    </location>
</feature>
<proteinExistence type="predicted"/>
<dbReference type="HOGENOM" id="CLU_2399008_0_0_1"/>
<reference evidence="3" key="1">
    <citation type="journal article" date="2002" name="Science">
        <title>The draft genome of Ciona intestinalis: insights into chordate and vertebrate origins.</title>
        <authorList>
            <person name="Dehal P."/>
            <person name="Satou Y."/>
            <person name="Campbell R.K."/>
            <person name="Chapman J."/>
            <person name="Degnan B."/>
            <person name="De Tomaso A."/>
            <person name="Davidson B."/>
            <person name="Di Gregorio A."/>
            <person name="Gelpke M."/>
            <person name="Goodstein D.M."/>
            <person name="Harafuji N."/>
            <person name="Hastings K.E."/>
            <person name="Ho I."/>
            <person name="Hotta K."/>
            <person name="Huang W."/>
            <person name="Kawashima T."/>
            <person name="Lemaire P."/>
            <person name="Martinez D."/>
            <person name="Meinertzhagen I.A."/>
            <person name="Necula S."/>
            <person name="Nonaka M."/>
            <person name="Putnam N."/>
            <person name="Rash S."/>
            <person name="Saiga H."/>
            <person name="Satake M."/>
            <person name="Terry A."/>
            <person name="Yamada L."/>
            <person name="Wang H.G."/>
            <person name="Awazu S."/>
            <person name="Azumi K."/>
            <person name="Boore J."/>
            <person name="Branno M."/>
            <person name="Chin-Bow S."/>
            <person name="DeSantis R."/>
            <person name="Doyle S."/>
            <person name="Francino P."/>
            <person name="Keys D.N."/>
            <person name="Haga S."/>
            <person name="Hayashi H."/>
            <person name="Hino K."/>
            <person name="Imai K.S."/>
            <person name="Inaba K."/>
            <person name="Kano S."/>
            <person name="Kobayashi K."/>
            <person name="Kobayashi M."/>
            <person name="Lee B.I."/>
            <person name="Makabe K.W."/>
            <person name="Manohar C."/>
            <person name="Matassi G."/>
            <person name="Medina M."/>
            <person name="Mochizuki Y."/>
            <person name="Mount S."/>
            <person name="Morishita T."/>
            <person name="Miura S."/>
            <person name="Nakayama A."/>
            <person name="Nishizaka S."/>
            <person name="Nomoto H."/>
            <person name="Ohta F."/>
            <person name="Oishi K."/>
            <person name="Rigoutsos I."/>
            <person name="Sano M."/>
            <person name="Sasaki A."/>
            <person name="Sasakura Y."/>
            <person name="Shoguchi E."/>
            <person name="Shin-i T."/>
            <person name="Spagnuolo A."/>
            <person name="Stainier D."/>
            <person name="Suzuki M.M."/>
            <person name="Tassy O."/>
            <person name="Takatori N."/>
            <person name="Tokuoka M."/>
            <person name="Yagi K."/>
            <person name="Yoshizaki F."/>
            <person name="Wada S."/>
            <person name="Zhang C."/>
            <person name="Hyatt P.D."/>
            <person name="Larimer F."/>
            <person name="Detter C."/>
            <person name="Doggett N."/>
            <person name="Glavina T."/>
            <person name="Hawkins T."/>
            <person name="Richardson P."/>
            <person name="Lucas S."/>
            <person name="Kohara Y."/>
            <person name="Levine M."/>
            <person name="Satoh N."/>
            <person name="Rokhsar D.S."/>
        </authorList>
    </citation>
    <scope>NUCLEOTIDE SEQUENCE [LARGE SCALE GENOMIC DNA]</scope>
</reference>
<dbReference type="InParanoid" id="H2XTK6"/>
<evidence type="ECO:0000256" key="1">
    <source>
        <dbReference type="SAM" id="MobiDB-lite"/>
    </source>
</evidence>
<sequence>MATTDTQSSVNETDEQPINTRWVPERATGHSVNQTDLRRDFREMVLATSFRSINSRERAEMSGLHGEATSGKHRNVTMPNNDVIQRSSSIAVV</sequence>
<evidence type="ECO:0000313" key="3">
    <source>
        <dbReference type="Proteomes" id="UP000008144"/>
    </source>
</evidence>
<feature type="region of interest" description="Disordered" evidence="1">
    <location>
        <begin position="57"/>
        <end position="93"/>
    </location>
</feature>
<keyword evidence="3" id="KW-1185">Reference proteome</keyword>
<dbReference type="Proteomes" id="UP000008144">
    <property type="component" value="Unassembled WGS sequence"/>
</dbReference>
<name>H2XTK6_CIOIN</name>
<organism evidence="2 3">
    <name type="scientific">Ciona intestinalis</name>
    <name type="common">Transparent sea squirt</name>
    <name type="synonym">Ascidia intestinalis</name>
    <dbReference type="NCBI Taxonomy" id="7719"/>
    <lineage>
        <taxon>Eukaryota</taxon>
        <taxon>Metazoa</taxon>
        <taxon>Chordata</taxon>
        <taxon>Tunicata</taxon>
        <taxon>Ascidiacea</taxon>
        <taxon>Phlebobranchia</taxon>
        <taxon>Cionidae</taxon>
        <taxon>Ciona</taxon>
    </lineage>
</organism>
<protein>
    <submittedName>
        <fullName evidence="2">Uncharacterized protein</fullName>
    </submittedName>
</protein>
<dbReference type="AlphaFoldDB" id="H2XTK6"/>
<feature type="compositionally biased region" description="Polar residues" evidence="1">
    <location>
        <begin position="1"/>
        <end position="19"/>
    </location>
</feature>
<accession>H2XTK6</accession>
<reference evidence="2" key="3">
    <citation type="submission" date="2025-09" db="UniProtKB">
        <authorList>
            <consortium name="Ensembl"/>
        </authorList>
    </citation>
    <scope>IDENTIFICATION</scope>
</reference>